<dbReference type="RefSeq" id="WP_379788736.1">
    <property type="nucleotide sequence ID" value="NZ_JBHSHL010000038.1"/>
</dbReference>
<dbReference type="SUPFAM" id="SSF111304">
    <property type="entry name" value="Recombination protein RecR"/>
    <property type="match status" value="1"/>
</dbReference>
<evidence type="ECO:0000259" key="8">
    <source>
        <dbReference type="PROSITE" id="PS50880"/>
    </source>
</evidence>
<keyword evidence="10" id="KW-1185">Reference proteome</keyword>
<keyword evidence="3 7" id="KW-0863">Zinc-finger</keyword>
<gene>
    <name evidence="7 9" type="primary">recR</name>
    <name evidence="9" type="ORF">ACFO4R_08870</name>
</gene>
<dbReference type="Gene3D" id="3.30.60.80">
    <property type="match status" value="1"/>
</dbReference>
<evidence type="ECO:0000256" key="4">
    <source>
        <dbReference type="ARBA" id="ARBA00022833"/>
    </source>
</evidence>
<accession>A0ABV9QMN0</accession>
<feature type="domain" description="Toprim" evidence="8">
    <location>
        <begin position="81"/>
        <end position="176"/>
    </location>
</feature>
<keyword evidence="1 7" id="KW-0479">Metal-binding</keyword>
<keyword evidence="5 7" id="KW-0233">DNA recombination</keyword>
<proteinExistence type="inferred from homology"/>
<evidence type="ECO:0000256" key="2">
    <source>
        <dbReference type="ARBA" id="ARBA00022763"/>
    </source>
</evidence>
<protein>
    <recommendedName>
        <fullName evidence="7">Recombination protein RecR</fullName>
    </recommendedName>
</protein>
<dbReference type="PANTHER" id="PTHR30446:SF0">
    <property type="entry name" value="RECOMBINATION PROTEIN RECR"/>
    <property type="match status" value="1"/>
</dbReference>
<dbReference type="SMART" id="SM00493">
    <property type="entry name" value="TOPRIM"/>
    <property type="match status" value="1"/>
</dbReference>
<dbReference type="Proteomes" id="UP001595916">
    <property type="component" value="Unassembled WGS sequence"/>
</dbReference>
<keyword evidence="6 7" id="KW-0234">DNA repair</keyword>
<sequence>MQHYSGHIDRLIERLGKLPGVGYKTAQRLAFYIINMPQEEVTGLADAIRNAKENIAYCQTCYNISDKDPCSICNSPNRDESLICVVEDPRDVAAMERTREYHGKYHVLHGTISPSSAVTPDMIRIRELVSRLHDDKVKEVIIATNTTIDGEATAMYIARLIKPFGIKVTRIAHGLPVGANLEFADDVTIGKALEGRREIL</sequence>
<dbReference type="InterPro" id="IPR034137">
    <property type="entry name" value="TOPRIM_RecR"/>
</dbReference>
<comment type="function">
    <text evidence="7">May play a role in DNA repair. It seems to be involved in an RecBC-independent recombinational process of DNA repair. It may act with RecF and RecO.</text>
</comment>
<evidence type="ECO:0000256" key="1">
    <source>
        <dbReference type="ARBA" id="ARBA00022723"/>
    </source>
</evidence>
<dbReference type="PANTHER" id="PTHR30446">
    <property type="entry name" value="RECOMBINATION PROTEIN RECR"/>
    <property type="match status" value="1"/>
</dbReference>
<organism evidence="9 10">
    <name type="scientific">Filifactor villosus</name>
    <dbReference type="NCBI Taxonomy" id="29374"/>
    <lineage>
        <taxon>Bacteria</taxon>
        <taxon>Bacillati</taxon>
        <taxon>Bacillota</taxon>
        <taxon>Clostridia</taxon>
        <taxon>Peptostreptococcales</taxon>
        <taxon>Filifactoraceae</taxon>
        <taxon>Filifactor</taxon>
    </lineage>
</organism>
<feature type="zinc finger region" description="C4-type" evidence="7">
    <location>
        <begin position="58"/>
        <end position="73"/>
    </location>
</feature>
<keyword evidence="2 7" id="KW-0227">DNA damage</keyword>
<evidence type="ECO:0000313" key="10">
    <source>
        <dbReference type="Proteomes" id="UP001595916"/>
    </source>
</evidence>
<dbReference type="Pfam" id="PF21175">
    <property type="entry name" value="RecR_C"/>
    <property type="match status" value="1"/>
</dbReference>
<keyword evidence="4 7" id="KW-0862">Zinc</keyword>
<dbReference type="InterPro" id="IPR023627">
    <property type="entry name" value="Rcmb_RecR"/>
</dbReference>
<dbReference type="Pfam" id="PF21176">
    <property type="entry name" value="RecR_HhH"/>
    <property type="match status" value="1"/>
</dbReference>
<reference evidence="10" key="1">
    <citation type="journal article" date="2019" name="Int. J. Syst. Evol. Microbiol.">
        <title>The Global Catalogue of Microorganisms (GCM) 10K type strain sequencing project: providing services to taxonomists for standard genome sequencing and annotation.</title>
        <authorList>
            <consortium name="The Broad Institute Genomics Platform"/>
            <consortium name="The Broad Institute Genome Sequencing Center for Infectious Disease"/>
            <person name="Wu L."/>
            <person name="Ma J."/>
        </authorList>
    </citation>
    <scope>NUCLEOTIDE SEQUENCE [LARGE SCALE GENOMIC DNA]</scope>
    <source>
        <strain evidence="10">CCUG 46385</strain>
    </source>
</reference>
<dbReference type="Gene3D" id="3.40.1360.10">
    <property type="match status" value="1"/>
</dbReference>
<evidence type="ECO:0000256" key="7">
    <source>
        <dbReference type="HAMAP-Rule" id="MF_00017"/>
    </source>
</evidence>
<dbReference type="EMBL" id="JBHSHL010000038">
    <property type="protein sequence ID" value="MFC4805193.1"/>
    <property type="molecule type" value="Genomic_DNA"/>
</dbReference>
<dbReference type="Gene3D" id="1.10.8.420">
    <property type="entry name" value="RecR Domain 1"/>
    <property type="match status" value="1"/>
</dbReference>
<dbReference type="PROSITE" id="PS50880">
    <property type="entry name" value="TOPRIM"/>
    <property type="match status" value="1"/>
</dbReference>
<name>A0ABV9QMN0_9FIRM</name>
<dbReference type="PROSITE" id="PS01300">
    <property type="entry name" value="RECR"/>
    <property type="match status" value="1"/>
</dbReference>
<dbReference type="InterPro" id="IPR006171">
    <property type="entry name" value="TOPRIM_dom"/>
</dbReference>
<dbReference type="NCBIfam" id="TIGR00615">
    <property type="entry name" value="recR"/>
    <property type="match status" value="1"/>
</dbReference>
<evidence type="ECO:0000256" key="5">
    <source>
        <dbReference type="ARBA" id="ARBA00023172"/>
    </source>
</evidence>
<comment type="caution">
    <text evidence="9">The sequence shown here is derived from an EMBL/GenBank/DDBJ whole genome shotgun (WGS) entry which is preliminary data.</text>
</comment>
<dbReference type="Pfam" id="PF13662">
    <property type="entry name" value="Toprim_4"/>
    <property type="match status" value="1"/>
</dbReference>
<evidence type="ECO:0000256" key="6">
    <source>
        <dbReference type="ARBA" id="ARBA00023204"/>
    </source>
</evidence>
<dbReference type="HAMAP" id="MF_00017">
    <property type="entry name" value="RecR"/>
    <property type="match status" value="1"/>
</dbReference>
<dbReference type="Gene3D" id="6.10.250.240">
    <property type="match status" value="1"/>
</dbReference>
<dbReference type="CDD" id="cd01025">
    <property type="entry name" value="TOPRIM_recR"/>
    <property type="match status" value="1"/>
</dbReference>
<dbReference type="Pfam" id="PF02132">
    <property type="entry name" value="RecR_ZnF"/>
    <property type="match status" value="1"/>
</dbReference>
<dbReference type="InterPro" id="IPR000093">
    <property type="entry name" value="DNA_Rcmb_RecR"/>
</dbReference>
<dbReference type="InterPro" id="IPR015967">
    <property type="entry name" value="Rcmb_RecR_Znf"/>
</dbReference>
<evidence type="ECO:0000256" key="3">
    <source>
        <dbReference type="ARBA" id="ARBA00022771"/>
    </source>
</evidence>
<evidence type="ECO:0000313" key="9">
    <source>
        <dbReference type="EMBL" id="MFC4805193.1"/>
    </source>
</evidence>
<comment type="similarity">
    <text evidence="7">Belongs to the RecR family.</text>
</comment>